<keyword evidence="7" id="KW-0675">Receptor</keyword>
<organism evidence="11 12">
    <name type="scientific">Sinocyclocheilus anshuiensis</name>
    <dbReference type="NCBI Taxonomy" id="1608454"/>
    <lineage>
        <taxon>Eukaryota</taxon>
        <taxon>Metazoa</taxon>
        <taxon>Chordata</taxon>
        <taxon>Craniata</taxon>
        <taxon>Vertebrata</taxon>
        <taxon>Euteleostomi</taxon>
        <taxon>Actinopterygii</taxon>
        <taxon>Neopterygii</taxon>
        <taxon>Teleostei</taxon>
        <taxon>Ostariophysi</taxon>
        <taxon>Cypriniformes</taxon>
        <taxon>Cyprinidae</taxon>
        <taxon>Cyprininae</taxon>
        <taxon>Sinocyclocheilus</taxon>
    </lineage>
</organism>
<dbReference type="AlphaFoldDB" id="A0A671MHB6"/>
<protein>
    <recommendedName>
        <fullName evidence="10">G-protein coupled receptors family 1 profile domain-containing protein</fullName>
    </recommendedName>
</protein>
<dbReference type="Proteomes" id="UP000472260">
    <property type="component" value="Unassembled WGS sequence"/>
</dbReference>
<sequence length="356" mass="40679">NLLVLIKNNPWDIKVSEIEQTPILPQTIFKIPNPTMTLHSSNFTNCSISDFKHTVYPIAYLFIFFLGLFGNLISLFFFICSSFRRKASFSPVNILMLNLLLSDLMMVCSLPFRAAYYLMDYWAFGDITCRIMSYVFYINMYGSIYFLAVLSVVRFVAIVKPFTYVRWQSSTRAWTLCIVIWLIVSVASIPLLKAGTYEDSNQTKCLDLRPSQVGTIITLNRGVLFLGFVMPFVVISVCYIFAALYLLKLRKTRQSQRSQFNHKKSCSLVIIVLLIFFACFMPYHVVRTLFLESCHYIESLRKAAVIAHCLASGNSCLDPLLFFFVGENFTIEFKRIGGTVQTSKIYSAVHLASLGE</sequence>
<evidence type="ECO:0000256" key="2">
    <source>
        <dbReference type="ARBA" id="ARBA00022475"/>
    </source>
</evidence>
<keyword evidence="5" id="KW-0297">G-protein coupled receptor</keyword>
<keyword evidence="8" id="KW-0807">Transducer</keyword>
<keyword evidence="4 9" id="KW-1133">Transmembrane helix</keyword>
<accession>A0A671MHB6</accession>
<dbReference type="Gene3D" id="1.20.1070.10">
    <property type="entry name" value="Rhodopsin 7-helix transmembrane proteins"/>
    <property type="match status" value="1"/>
</dbReference>
<dbReference type="Ensembl" id="ENSSANT00000034737.1">
    <property type="protein sequence ID" value="ENSSANP00000032633.1"/>
    <property type="gene ID" value="ENSSANG00000016626.1"/>
</dbReference>
<evidence type="ECO:0000256" key="9">
    <source>
        <dbReference type="SAM" id="Phobius"/>
    </source>
</evidence>
<evidence type="ECO:0000313" key="11">
    <source>
        <dbReference type="Ensembl" id="ENSSANP00000032633.1"/>
    </source>
</evidence>
<feature type="transmembrane region" description="Helical" evidence="9">
    <location>
        <begin position="92"/>
        <end position="114"/>
    </location>
</feature>
<reference evidence="11" key="1">
    <citation type="submission" date="2025-08" db="UniProtKB">
        <authorList>
            <consortium name="Ensembl"/>
        </authorList>
    </citation>
    <scope>IDENTIFICATION</scope>
</reference>
<proteinExistence type="predicted"/>
<keyword evidence="6 9" id="KW-0472">Membrane</keyword>
<feature type="transmembrane region" description="Helical" evidence="9">
    <location>
        <begin position="171"/>
        <end position="192"/>
    </location>
</feature>
<feature type="transmembrane region" description="Helical" evidence="9">
    <location>
        <begin position="134"/>
        <end position="159"/>
    </location>
</feature>
<evidence type="ECO:0000256" key="8">
    <source>
        <dbReference type="ARBA" id="ARBA00023224"/>
    </source>
</evidence>
<dbReference type="InterPro" id="IPR000276">
    <property type="entry name" value="GPCR_Rhodpsn"/>
</dbReference>
<evidence type="ECO:0000259" key="10">
    <source>
        <dbReference type="PROSITE" id="PS50262"/>
    </source>
</evidence>
<feature type="transmembrane region" description="Helical" evidence="9">
    <location>
        <begin position="268"/>
        <end position="285"/>
    </location>
</feature>
<feature type="transmembrane region" description="Helical" evidence="9">
    <location>
        <begin position="58"/>
        <end position="80"/>
    </location>
</feature>
<dbReference type="InterPro" id="IPR017452">
    <property type="entry name" value="GPCR_Rhodpsn_7TM"/>
</dbReference>
<feature type="transmembrane region" description="Helical" evidence="9">
    <location>
        <begin position="305"/>
        <end position="325"/>
    </location>
</feature>
<keyword evidence="12" id="KW-1185">Reference proteome</keyword>
<evidence type="ECO:0000256" key="5">
    <source>
        <dbReference type="ARBA" id="ARBA00023040"/>
    </source>
</evidence>
<reference evidence="11" key="2">
    <citation type="submission" date="2025-09" db="UniProtKB">
        <authorList>
            <consortium name="Ensembl"/>
        </authorList>
    </citation>
    <scope>IDENTIFICATION</scope>
</reference>
<dbReference type="Pfam" id="PF00001">
    <property type="entry name" value="7tm_1"/>
    <property type="match status" value="1"/>
</dbReference>
<dbReference type="PANTHER" id="PTHR24231">
    <property type="entry name" value="PURINOCEPTOR-RELATED G-PROTEIN COUPLED RECEPTOR"/>
    <property type="match status" value="1"/>
</dbReference>
<evidence type="ECO:0000256" key="3">
    <source>
        <dbReference type="ARBA" id="ARBA00022692"/>
    </source>
</evidence>
<keyword evidence="3 9" id="KW-0812">Transmembrane</keyword>
<name>A0A671MHB6_9TELE</name>
<evidence type="ECO:0000256" key="7">
    <source>
        <dbReference type="ARBA" id="ARBA00023170"/>
    </source>
</evidence>
<evidence type="ECO:0000256" key="1">
    <source>
        <dbReference type="ARBA" id="ARBA00004651"/>
    </source>
</evidence>
<dbReference type="PROSITE" id="PS50262">
    <property type="entry name" value="G_PROTEIN_RECEP_F1_2"/>
    <property type="match status" value="1"/>
</dbReference>
<dbReference type="SUPFAM" id="SSF81321">
    <property type="entry name" value="Family A G protein-coupled receptor-like"/>
    <property type="match status" value="1"/>
</dbReference>
<feature type="transmembrane region" description="Helical" evidence="9">
    <location>
        <begin position="223"/>
        <end position="247"/>
    </location>
</feature>
<evidence type="ECO:0000256" key="4">
    <source>
        <dbReference type="ARBA" id="ARBA00022989"/>
    </source>
</evidence>
<evidence type="ECO:0000313" key="12">
    <source>
        <dbReference type="Proteomes" id="UP000472260"/>
    </source>
</evidence>
<feature type="domain" description="G-protein coupled receptors family 1 profile" evidence="10">
    <location>
        <begin position="70"/>
        <end position="322"/>
    </location>
</feature>
<comment type="subcellular location">
    <subcellularLocation>
        <location evidence="1">Cell membrane</location>
        <topology evidence="1">Multi-pass membrane protein</topology>
    </subcellularLocation>
</comment>
<dbReference type="GO" id="GO:0005886">
    <property type="term" value="C:plasma membrane"/>
    <property type="evidence" value="ECO:0007669"/>
    <property type="project" value="UniProtKB-SubCell"/>
</dbReference>
<dbReference type="GO" id="GO:0004930">
    <property type="term" value="F:G protein-coupled receptor activity"/>
    <property type="evidence" value="ECO:0007669"/>
    <property type="project" value="UniProtKB-KW"/>
</dbReference>
<keyword evidence="2" id="KW-1003">Cell membrane</keyword>
<dbReference type="PRINTS" id="PR01157">
    <property type="entry name" value="P2YPURNOCPTR"/>
</dbReference>
<evidence type="ECO:0000256" key="6">
    <source>
        <dbReference type="ARBA" id="ARBA00023136"/>
    </source>
</evidence>
<dbReference type="PRINTS" id="PR00237">
    <property type="entry name" value="GPCRRHODOPSN"/>
</dbReference>
<dbReference type="PANTHER" id="PTHR24231:SF48">
    <property type="entry name" value="G-PROTEIN COUPLED RECEPTORS FAMILY 1 PROFILE DOMAIN-CONTAINING PROTEIN"/>
    <property type="match status" value="1"/>
</dbReference>